<dbReference type="InterPro" id="IPR012544">
    <property type="entry name" value="PHb"/>
</dbReference>
<proteinExistence type="predicted"/>
<keyword evidence="3" id="KW-1185">Reference proteome</keyword>
<dbReference type="SUPFAM" id="SSF50729">
    <property type="entry name" value="PH domain-like"/>
    <property type="match status" value="1"/>
</dbReference>
<dbReference type="KEGG" id="mefw:F1737_07975"/>
<dbReference type="AlphaFoldDB" id="A0AA97I4R3"/>
<evidence type="ECO:0000313" key="3">
    <source>
        <dbReference type="Proteomes" id="UP001301797"/>
    </source>
</evidence>
<dbReference type="Proteomes" id="UP001301797">
    <property type="component" value="Chromosome"/>
</dbReference>
<evidence type="ECO:0000259" key="1">
    <source>
        <dbReference type="Pfam" id="PF08000"/>
    </source>
</evidence>
<protein>
    <submittedName>
        <fullName evidence="2">PH domain-containing protein</fullName>
    </submittedName>
</protein>
<evidence type="ECO:0000313" key="2">
    <source>
        <dbReference type="EMBL" id="WOF16636.1"/>
    </source>
</evidence>
<name>A0AA97I4R3_9EURY</name>
<feature type="domain" description="Bacterial Pleckstrin homology" evidence="1">
    <location>
        <begin position="2"/>
        <end position="49"/>
    </location>
</feature>
<dbReference type="EMBL" id="CP043875">
    <property type="protein sequence ID" value="WOF16636.1"/>
    <property type="molecule type" value="Genomic_DNA"/>
</dbReference>
<organism evidence="2 3">
    <name type="scientific">Methanochimaera problematica</name>
    <dbReference type="NCBI Taxonomy" id="2609417"/>
    <lineage>
        <taxon>Archaea</taxon>
        <taxon>Methanobacteriati</taxon>
        <taxon>Methanobacteriota</taxon>
        <taxon>Stenosarchaea group</taxon>
        <taxon>Methanomicrobia</taxon>
        <taxon>Methanomicrobiales</taxon>
        <taxon>Methanomicrobiaceae</taxon>
        <taxon>Methanochimaera</taxon>
    </lineage>
</organism>
<sequence length="50" mass="5509">MGLLNGMPGNASSVEISAIENDLEFIPGHDEQVVRAYKLVRDFYVLTNKG</sequence>
<dbReference type="Gene3D" id="2.30.29.50">
    <property type="entry name" value="Bacterial Pleckstrin homology domain"/>
    <property type="match status" value="1"/>
</dbReference>
<reference evidence="2 3" key="1">
    <citation type="submission" date="2019-09" db="EMBL/GenBank/DDBJ databases">
        <title>The complete genome of Methanoplanus sp. FWC-SCC4.</title>
        <authorList>
            <person name="Chen S.-C."/>
            <person name="Zhou Y.-Z."/>
            <person name="Lai M.-C."/>
        </authorList>
    </citation>
    <scope>NUCLEOTIDE SEQUENCE [LARGE SCALE GENOMIC DNA]</scope>
    <source>
        <strain evidence="2 3">FWC-SCC4</strain>
    </source>
</reference>
<accession>A0AA97I4R3</accession>
<dbReference type="InterPro" id="IPR037063">
    <property type="entry name" value="PHb_sf"/>
</dbReference>
<dbReference type="Pfam" id="PF08000">
    <property type="entry name" value="bPH_1"/>
    <property type="match status" value="1"/>
</dbReference>
<gene>
    <name evidence="2" type="ORF">F1737_07975</name>
</gene>